<dbReference type="Proteomes" id="UP000516384">
    <property type="component" value="Chromosome"/>
</dbReference>
<name>A0A7H0Y286_9BACL</name>
<evidence type="ECO:0000313" key="2">
    <source>
        <dbReference type="Proteomes" id="UP000516384"/>
    </source>
</evidence>
<evidence type="ECO:0008006" key="3">
    <source>
        <dbReference type="Google" id="ProtNLM"/>
    </source>
</evidence>
<reference evidence="1 2" key="1">
    <citation type="submission" date="2020-09" db="EMBL/GenBank/DDBJ databases">
        <title>Characterization of Paenibacillus peoriae strain ZF390 with broad-spectrum antimicrobial activity as a potential biocontrol agent.</title>
        <authorList>
            <person name="Li L."/>
            <person name="Zhao Y."/>
            <person name="Li B."/>
            <person name="Xie X."/>
        </authorList>
    </citation>
    <scope>NUCLEOTIDE SEQUENCE [LARGE SCALE GENOMIC DNA]</scope>
    <source>
        <strain evidence="1 2">ZF390</strain>
    </source>
</reference>
<dbReference type="AlphaFoldDB" id="A0A7H0Y286"/>
<accession>A0A7H0Y286</accession>
<dbReference type="RefSeq" id="WP_190297102.1">
    <property type="nucleotide sequence ID" value="NZ_CP061172.1"/>
</dbReference>
<sequence>MHLEKLIQPRGASTSVGIIIDELTPCLVHRESGEEYKTIYEPLLKSDLKKLTKNMGWVNFNWKQELSISDRHVYKLLIKGSDEIQGLISFQVAEGYIDVFLVESAPWNVGSSDKVFIGVGAHLFAIACKFSFEYGFEGVIAFTSKTNLIEHYQGKLGAVIIGGHLMAIETARAKELVDIYFGEEDHT</sequence>
<gene>
    <name evidence="1" type="ORF">IAQ67_14855</name>
</gene>
<organism evidence="1 2">
    <name type="scientific">Paenibacillus peoriae</name>
    <dbReference type="NCBI Taxonomy" id="59893"/>
    <lineage>
        <taxon>Bacteria</taxon>
        <taxon>Bacillati</taxon>
        <taxon>Bacillota</taxon>
        <taxon>Bacilli</taxon>
        <taxon>Bacillales</taxon>
        <taxon>Paenibacillaceae</taxon>
        <taxon>Paenibacillus</taxon>
    </lineage>
</organism>
<protein>
    <recommendedName>
        <fullName evidence="3">GNAT family N-acetyltransferase</fullName>
    </recommendedName>
</protein>
<evidence type="ECO:0000313" key="1">
    <source>
        <dbReference type="EMBL" id="QNR65194.1"/>
    </source>
</evidence>
<dbReference type="EMBL" id="CP061172">
    <property type="protein sequence ID" value="QNR65194.1"/>
    <property type="molecule type" value="Genomic_DNA"/>
</dbReference>
<proteinExistence type="predicted"/>